<comment type="caution">
    <text evidence="2">The sequence shown here is derived from an EMBL/GenBank/DDBJ whole genome shotgun (WGS) entry which is preliminary data.</text>
</comment>
<sequence>MDQLQVPVSRPLQLNLNELEYSSPTGKPIYLPWQHSLSSMMSTLNVSSPRNGLEHSPGLSQKIKIPKKRYSYADPLERMDTPMFDKTETSQAKKGPSSAATVLTMAGLFVVGILLMMSGIIVLIAHTETPFIITGCLFLGVGFAMLLVCGLLQRKNVVKFVLDLNQDLYFLNMNKSYMWKVMFENRAELPLAE</sequence>
<evidence type="ECO:0000313" key="3">
    <source>
        <dbReference type="Proteomes" id="UP000024635"/>
    </source>
</evidence>
<keyword evidence="1" id="KW-0472">Membrane</keyword>
<keyword evidence="1" id="KW-0812">Transmembrane</keyword>
<feature type="transmembrane region" description="Helical" evidence="1">
    <location>
        <begin position="131"/>
        <end position="152"/>
    </location>
</feature>
<dbReference type="EMBL" id="JARK01001411">
    <property type="protein sequence ID" value="EYC06606.1"/>
    <property type="molecule type" value="Genomic_DNA"/>
</dbReference>
<reference evidence="3" key="1">
    <citation type="journal article" date="2015" name="Nat. Genet.">
        <title>The genome and transcriptome of the zoonotic hookworm Ancylostoma ceylanicum identify infection-specific gene families.</title>
        <authorList>
            <person name="Schwarz E.M."/>
            <person name="Hu Y."/>
            <person name="Antoshechkin I."/>
            <person name="Miller M.M."/>
            <person name="Sternberg P.W."/>
            <person name="Aroian R.V."/>
        </authorList>
    </citation>
    <scope>NUCLEOTIDE SEQUENCE</scope>
    <source>
        <strain evidence="3">HY135</strain>
    </source>
</reference>
<feature type="transmembrane region" description="Helical" evidence="1">
    <location>
        <begin position="102"/>
        <end position="125"/>
    </location>
</feature>
<dbReference type="STRING" id="53326.A0A016TV42"/>
<organism evidence="2 3">
    <name type="scientific">Ancylostoma ceylanicum</name>
    <dbReference type="NCBI Taxonomy" id="53326"/>
    <lineage>
        <taxon>Eukaryota</taxon>
        <taxon>Metazoa</taxon>
        <taxon>Ecdysozoa</taxon>
        <taxon>Nematoda</taxon>
        <taxon>Chromadorea</taxon>
        <taxon>Rhabditida</taxon>
        <taxon>Rhabditina</taxon>
        <taxon>Rhabditomorpha</taxon>
        <taxon>Strongyloidea</taxon>
        <taxon>Ancylostomatidae</taxon>
        <taxon>Ancylostomatinae</taxon>
        <taxon>Ancylostoma</taxon>
    </lineage>
</organism>
<evidence type="ECO:0000256" key="1">
    <source>
        <dbReference type="SAM" id="Phobius"/>
    </source>
</evidence>
<protein>
    <submittedName>
        <fullName evidence="2">Uncharacterized protein</fullName>
    </submittedName>
</protein>
<proteinExistence type="predicted"/>
<dbReference type="AlphaFoldDB" id="A0A016TV42"/>
<gene>
    <name evidence="2" type="primary">Acey_s0075.g981</name>
    <name evidence="2" type="synonym">Acey-F23H12.3</name>
    <name evidence="2" type="ORF">Y032_0075g981</name>
</gene>
<keyword evidence="1" id="KW-1133">Transmembrane helix</keyword>
<dbReference type="OrthoDB" id="5919085at2759"/>
<name>A0A016TV42_9BILA</name>
<dbReference type="Proteomes" id="UP000024635">
    <property type="component" value="Unassembled WGS sequence"/>
</dbReference>
<keyword evidence="3" id="KW-1185">Reference proteome</keyword>
<accession>A0A016TV42</accession>
<evidence type="ECO:0000313" key="2">
    <source>
        <dbReference type="EMBL" id="EYC06606.1"/>
    </source>
</evidence>